<accession>A0A7C2P2Z2</accession>
<evidence type="ECO:0000256" key="5">
    <source>
        <dbReference type="ARBA" id="ARBA00022989"/>
    </source>
</evidence>
<dbReference type="AlphaFoldDB" id="A0A7C2P2Z2"/>
<keyword evidence="2" id="KW-1003">Cell membrane</keyword>
<feature type="transmembrane region" description="Helical" evidence="7">
    <location>
        <begin position="248"/>
        <end position="266"/>
    </location>
</feature>
<name>A0A7C2P2Z2_UNCW3</name>
<protein>
    <submittedName>
        <fullName evidence="9">TRAP transporter large permease</fullName>
    </submittedName>
</protein>
<feature type="transmembrane region" description="Helical" evidence="7">
    <location>
        <begin position="140"/>
        <end position="167"/>
    </location>
</feature>
<dbReference type="InterPro" id="IPR004681">
    <property type="entry name" value="TRAP_DctM"/>
</dbReference>
<evidence type="ECO:0000256" key="7">
    <source>
        <dbReference type="SAM" id="Phobius"/>
    </source>
</evidence>
<reference evidence="9" key="1">
    <citation type="journal article" date="2020" name="mSystems">
        <title>Genome- and Community-Level Interaction Insights into Carbon Utilization and Element Cycling Functions of Hydrothermarchaeota in Hydrothermal Sediment.</title>
        <authorList>
            <person name="Zhou Z."/>
            <person name="Liu Y."/>
            <person name="Xu W."/>
            <person name="Pan J."/>
            <person name="Luo Z.H."/>
            <person name="Li M."/>
        </authorList>
    </citation>
    <scope>NUCLEOTIDE SEQUENCE [LARGE SCALE GENOMIC DNA]</scope>
    <source>
        <strain evidence="9">SpSt-34</strain>
    </source>
</reference>
<keyword evidence="4 7" id="KW-0812">Transmembrane</keyword>
<dbReference type="InterPro" id="IPR010656">
    <property type="entry name" value="DctM"/>
</dbReference>
<keyword evidence="6 7" id="KW-0472">Membrane</keyword>
<dbReference type="GO" id="GO:0005886">
    <property type="term" value="C:plasma membrane"/>
    <property type="evidence" value="ECO:0007669"/>
    <property type="project" value="UniProtKB-SubCell"/>
</dbReference>
<feature type="transmembrane region" description="Helical" evidence="7">
    <location>
        <begin position="362"/>
        <end position="383"/>
    </location>
</feature>
<feature type="transmembrane region" description="Helical" evidence="7">
    <location>
        <begin position="60"/>
        <end position="80"/>
    </location>
</feature>
<dbReference type="Pfam" id="PF06808">
    <property type="entry name" value="DctM"/>
    <property type="match status" value="1"/>
</dbReference>
<dbReference type="PANTHER" id="PTHR33362">
    <property type="entry name" value="SIALIC ACID TRAP TRANSPORTER PERMEASE PROTEIN SIAT-RELATED"/>
    <property type="match status" value="1"/>
</dbReference>
<feature type="transmembrane region" description="Helical" evidence="7">
    <location>
        <begin position="173"/>
        <end position="199"/>
    </location>
</feature>
<feature type="transmembrane region" description="Helical" evidence="7">
    <location>
        <begin position="278"/>
        <end position="300"/>
    </location>
</feature>
<evidence type="ECO:0000256" key="2">
    <source>
        <dbReference type="ARBA" id="ARBA00022475"/>
    </source>
</evidence>
<proteinExistence type="predicted"/>
<evidence type="ECO:0000313" key="9">
    <source>
        <dbReference type="EMBL" id="HEN28851.1"/>
    </source>
</evidence>
<comment type="subcellular location">
    <subcellularLocation>
        <location evidence="1">Cell inner membrane</location>
        <topology evidence="1">Multi-pass membrane protein</topology>
    </subcellularLocation>
</comment>
<feature type="transmembrane region" description="Helical" evidence="7">
    <location>
        <begin position="219"/>
        <end position="242"/>
    </location>
</feature>
<keyword evidence="5 7" id="KW-1133">Transmembrane helix</keyword>
<comment type="caution">
    <text evidence="9">The sequence shown here is derived from an EMBL/GenBank/DDBJ whole genome shotgun (WGS) entry which is preliminary data.</text>
</comment>
<evidence type="ECO:0000259" key="8">
    <source>
        <dbReference type="Pfam" id="PF06808"/>
    </source>
</evidence>
<evidence type="ECO:0000256" key="4">
    <source>
        <dbReference type="ARBA" id="ARBA00022692"/>
    </source>
</evidence>
<organism evidence="9">
    <name type="scientific">candidate division WOR-3 bacterium</name>
    <dbReference type="NCBI Taxonomy" id="2052148"/>
    <lineage>
        <taxon>Bacteria</taxon>
        <taxon>Bacteria division WOR-3</taxon>
    </lineage>
</organism>
<feature type="transmembrane region" description="Helical" evidence="7">
    <location>
        <begin position="403"/>
        <end position="427"/>
    </location>
</feature>
<sequence>MSPETVGLLGLCVLLLLIFFGMDIGLSMAFVGFMGYVYIEGFKRGISILGTTVYNTLASYTLSVLPLFVFMGAIIAHSGIGARLYEGVERWIGHLKGGLAIATITSCAIFAAMCGSSLAETATMGKIALPEMKKRGYSDTLAAGSVACAGSLAILIPPSIGFVIYGLLTEQPIGILFIAGIIPGVILMLLFILTVIFTISLNPTAGPRAPKSSWKERMLILRIIGPVVALILCVLGGIYAGIITPTEAGAIGAFGAIIITTLSGYLDHKKFLRALMETITTTAMIYLMIIGAFIFTKFISVSKLTFAFPEYVSKFGLSPYVTLVIIIGFYVLLGMFFDVMSGMVLTLPLIYPLILRLGFDPIWFGVLLVILMEMGLVTPPIGMNVFVLRTVTNLPTEAIFKGVWPFVGAMIAGIVLLIIFPDLALYLPRLMTAR</sequence>
<feature type="transmembrane region" description="Helical" evidence="7">
    <location>
        <begin position="6"/>
        <end position="39"/>
    </location>
</feature>
<feature type="domain" description="TRAP C4-dicarboxylate transport system permease DctM subunit" evidence="8">
    <location>
        <begin position="11"/>
        <end position="422"/>
    </location>
</feature>
<keyword evidence="3" id="KW-0997">Cell inner membrane</keyword>
<dbReference type="NCBIfam" id="TIGR00786">
    <property type="entry name" value="dctM"/>
    <property type="match status" value="1"/>
</dbReference>
<evidence type="ECO:0000256" key="6">
    <source>
        <dbReference type="ARBA" id="ARBA00023136"/>
    </source>
</evidence>
<dbReference type="EMBL" id="DSOL01000267">
    <property type="protein sequence ID" value="HEN28851.1"/>
    <property type="molecule type" value="Genomic_DNA"/>
</dbReference>
<dbReference type="PIRSF" id="PIRSF006066">
    <property type="entry name" value="HI0050"/>
    <property type="match status" value="1"/>
</dbReference>
<feature type="transmembrane region" description="Helical" evidence="7">
    <location>
        <begin position="320"/>
        <end position="350"/>
    </location>
</feature>
<dbReference type="GO" id="GO:0022857">
    <property type="term" value="F:transmembrane transporter activity"/>
    <property type="evidence" value="ECO:0007669"/>
    <property type="project" value="TreeGrafter"/>
</dbReference>
<evidence type="ECO:0000256" key="1">
    <source>
        <dbReference type="ARBA" id="ARBA00004429"/>
    </source>
</evidence>
<feature type="transmembrane region" description="Helical" evidence="7">
    <location>
        <begin position="100"/>
        <end position="119"/>
    </location>
</feature>
<evidence type="ECO:0000256" key="3">
    <source>
        <dbReference type="ARBA" id="ARBA00022519"/>
    </source>
</evidence>
<dbReference type="PANTHER" id="PTHR33362:SF5">
    <property type="entry name" value="C4-DICARBOXYLATE TRAP TRANSPORTER LARGE PERMEASE PROTEIN DCTM"/>
    <property type="match status" value="1"/>
</dbReference>
<gene>
    <name evidence="9" type="ORF">ENQ77_09465</name>
</gene>